<evidence type="ECO:0000259" key="1">
    <source>
        <dbReference type="PROSITE" id="PS50192"/>
    </source>
</evidence>
<dbReference type="Gene3D" id="1.20.5.110">
    <property type="match status" value="1"/>
</dbReference>
<dbReference type="InterPro" id="IPR000727">
    <property type="entry name" value="T_SNARE_dom"/>
</dbReference>
<keyword evidence="3" id="KW-1185">Reference proteome</keyword>
<evidence type="ECO:0000313" key="2">
    <source>
        <dbReference type="EMBL" id="KOO53365.1"/>
    </source>
</evidence>
<evidence type="ECO:0000313" key="3">
    <source>
        <dbReference type="Proteomes" id="UP000037460"/>
    </source>
</evidence>
<protein>
    <recommendedName>
        <fullName evidence="1">t-SNARE coiled-coil homology domain-containing protein</fullName>
    </recommendedName>
</protein>
<comment type="caution">
    <text evidence="2">The sequence shown here is derived from an EMBL/GenBank/DDBJ whole genome shotgun (WGS) entry which is preliminary data.</text>
</comment>
<organism evidence="2 3">
    <name type="scientific">Chrysochromulina tobinii</name>
    <dbReference type="NCBI Taxonomy" id="1460289"/>
    <lineage>
        <taxon>Eukaryota</taxon>
        <taxon>Haptista</taxon>
        <taxon>Haptophyta</taxon>
        <taxon>Prymnesiophyceae</taxon>
        <taxon>Prymnesiales</taxon>
        <taxon>Chrysochromulinaceae</taxon>
        <taxon>Chrysochromulina</taxon>
    </lineage>
</organism>
<dbReference type="AlphaFoldDB" id="A0A0M0LQM2"/>
<reference evidence="3" key="1">
    <citation type="journal article" date="2015" name="PLoS Genet.">
        <title>Genome Sequence and Transcriptome Analyses of Chrysochromulina tobin: Metabolic Tools for Enhanced Algal Fitness in the Prominent Order Prymnesiales (Haptophyceae).</title>
        <authorList>
            <person name="Hovde B.T."/>
            <person name="Deodato C.R."/>
            <person name="Hunsperger H.M."/>
            <person name="Ryken S.A."/>
            <person name="Yost W."/>
            <person name="Jha R.K."/>
            <person name="Patterson J."/>
            <person name="Monnat R.J. Jr."/>
            <person name="Barlow S.B."/>
            <person name="Starkenburg S.R."/>
            <person name="Cattolico R.A."/>
        </authorList>
    </citation>
    <scope>NUCLEOTIDE SEQUENCE</scope>
    <source>
        <strain evidence="3">CCMP291</strain>
    </source>
</reference>
<sequence>MYGSSSRSESLMGAPPPQVVIQQQDTVIRAQDKALDQLSASVGMLHRMGNEIHGELITQSS</sequence>
<dbReference type="SUPFAM" id="SSF58038">
    <property type="entry name" value="SNARE fusion complex"/>
    <property type="match status" value="1"/>
</dbReference>
<name>A0A0M0LQM2_9EUKA</name>
<accession>A0A0M0LQM2</accession>
<gene>
    <name evidence="2" type="ORF">Ctob_016353</name>
</gene>
<feature type="domain" description="T-SNARE coiled-coil homology" evidence="1">
    <location>
        <begin position="25"/>
        <end position="61"/>
    </location>
</feature>
<dbReference type="PROSITE" id="PS50192">
    <property type="entry name" value="T_SNARE"/>
    <property type="match status" value="1"/>
</dbReference>
<dbReference type="Proteomes" id="UP000037460">
    <property type="component" value="Unassembled WGS sequence"/>
</dbReference>
<proteinExistence type="predicted"/>
<dbReference type="CDD" id="cd15841">
    <property type="entry name" value="SNARE_Qc"/>
    <property type="match status" value="1"/>
</dbReference>
<dbReference type="EMBL" id="JWZX01000265">
    <property type="protein sequence ID" value="KOO53365.1"/>
    <property type="molecule type" value="Genomic_DNA"/>
</dbReference>